<dbReference type="HOGENOM" id="CLU_640548_0_0_7"/>
<evidence type="ECO:0000313" key="2">
    <source>
        <dbReference type="EMBL" id="ABC76236.1"/>
    </source>
</evidence>
<proteinExistence type="predicted"/>
<reference evidence="2 3" key="1">
    <citation type="journal article" date="2007" name="Proc. Natl. Acad. Sci. U.S.A.">
        <title>The genome of Syntrophus aciditrophicus: life at the thermodynamic limit of microbial growth.</title>
        <authorList>
            <person name="McInerney M.J."/>
            <person name="Rohlin L."/>
            <person name="Mouttaki H."/>
            <person name="Kim U."/>
            <person name="Krupp R.S."/>
            <person name="Rios-Hernandez L."/>
            <person name="Sieber J."/>
            <person name="Struchtemeyer C.G."/>
            <person name="Bhattacharyya A."/>
            <person name="Campbell J.W."/>
            <person name="Gunsalus R.P."/>
        </authorList>
    </citation>
    <scope>NUCLEOTIDE SEQUENCE [LARGE SCALE GENOMIC DNA]</scope>
    <source>
        <strain evidence="2 3">SB</strain>
    </source>
</reference>
<keyword evidence="1" id="KW-1133">Transmembrane helix</keyword>
<keyword evidence="1" id="KW-0812">Transmembrane</keyword>
<dbReference type="InParanoid" id="Q2LPP5"/>
<keyword evidence="3" id="KW-1185">Reference proteome</keyword>
<keyword evidence="1" id="KW-0472">Membrane</keyword>
<dbReference type="AlphaFoldDB" id="Q2LPP5"/>
<gene>
    <name evidence="2" type="ORF">SYN_00519</name>
</gene>
<accession>Q2LPP5</accession>
<evidence type="ECO:0000313" key="3">
    <source>
        <dbReference type="Proteomes" id="UP000001933"/>
    </source>
</evidence>
<feature type="transmembrane region" description="Helical" evidence="1">
    <location>
        <begin position="102"/>
        <end position="128"/>
    </location>
</feature>
<dbReference type="OrthoDB" id="1790880at2"/>
<feature type="transmembrane region" description="Helical" evidence="1">
    <location>
        <begin position="155"/>
        <end position="173"/>
    </location>
</feature>
<feature type="transmembrane region" description="Helical" evidence="1">
    <location>
        <begin position="372"/>
        <end position="393"/>
    </location>
</feature>
<dbReference type="KEGG" id="sat:SYN_00519"/>
<dbReference type="PROSITE" id="PS51257">
    <property type="entry name" value="PROKAR_LIPOPROTEIN"/>
    <property type="match status" value="1"/>
</dbReference>
<feature type="transmembrane region" description="Helical" evidence="1">
    <location>
        <begin position="265"/>
        <end position="284"/>
    </location>
</feature>
<dbReference type="EMBL" id="CP000252">
    <property type="protein sequence ID" value="ABC76236.1"/>
    <property type="molecule type" value="Genomic_DNA"/>
</dbReference>
<feature type="transmembrane region" description="Helical" evidence="1">
    <location>
        <begin position="71"/>
        <end position="90"/>
    </location>
</feature>
<name>Q2LPP5_SYNAS</name>
<dbReference type="eggNOG" id="ENOG502ZAZX">
    <property type="taxonomic scope" value="Bacteria"/>
</dbReference>
<feature type="transmembrane region" description="Helical" evidence="1">
    <location>
        <begin position="194"/>
        <end position="215"/>
    </location>
</feature>
<feature type="transmembrane region" description="Helical" evidence="1">
    <location>
        <begin position="227"/>
        <end position="245"/>
    </location>
</feature>
<dbReference type="RefSeq" id="WP_011416270.1">
    <property type="nucleotide sequence ID" value="NC_007759.1"/>
</dbReference>
<dbReference type="Proteomes" id="UP000001933">
    <property type="component" value="Chromosome"/>
</dbReference>
<evidence type="ECO:0000256" key="1">
    <source>
        <dbReference type="SAM" id="Phobius"/>
    </source>
</evidence>
<feature type="transmembrane region" description="Helical" evidence="1">
    <location>
        <begin position="342"/>
        <end position="360"/>
    </location>
</feature>
<protein>
    <submittedName>
        <fullName evidence="2">Hypothetical membrane protein</fullName>
    </submittedName>
</protein>
<sequence>MDEYVVKRSFNSLITTGIVAVILTVIVACIYWPIWGTISKAIILAFGAPGLQEVDAKTAGKFFQVFAEATFFWMIINAWIWQSLVFGGYGKYAVTPRQPWAGLWYTAVGLIVGLVGFFIVVGFTGMWWKPLSLAILFTPQNADEVKLAIEGWEVGNFYALPVILANIGYPALFHKWPFAGNIKAPYDSIGTMGVGSYFCLLVWFAIIIPSFWFHLELGGHEIINKPMGSWPTFVAWAQCFIWFFLIPAEGGEHYPMKFFAKKQPWMGFIGLIISFIGAYAMLYVVRAIVNPLNLMPGVPPDVPVASVALSIVIATLLWHHVFDDWPTAAMVQNPVARILTRIAIWWVLGLAYGIIWVKIFKMVPYAGNDLGMGYPVMGILAGQFAWLMVFLYYNTFFDKWPLVRKVPAGRE</sequence>
<organism evidence="2 3">
    <name type="scientific">Syntrophus aciditrophicus (strain SB)</name>
    <dbReference type="NCBI Taxonomy" id="56780"/>
    <lineage>
        <taxon>Bacteria</taxon>
        <taxon>Pseudomonadati</taxon>
        <taxon>Thermodesulfobacteriota</taxon>
        <taxon>Syntrophia</taxon>
        <taxon>Syntrophales</taxon>
        <taxon>Syntrophaceae</taxon>
        <taxon>Syntrophus</taxon>
    </lineage>
</organism>
<feature type="transmembrane region" description="Helical" evidence="1">
    <location>
        <begin position="12"/>
        <end position="34"/>
    </location>
</feature>
<feature type="transmembrane region" description="Helical" evidence="1">
    <location>
        <begin position="304"/>
        <end position="322"/>
    </location>
</feature>